<protein>
    <submittedName>
        <fullName evidence="1">Uncharacterized protein</fullName>
    </submittedName>
</protein>
<evidence type="ECO:0000313" key="1">
    <source>
        <dbReference type="EMBL" id="JAH11595.1"/>
    </source>
</evidence>
<accession>A0A0E9Q5H0</accession>
<organism evidence="1">
    <name type="scientific">Anguilla anguilla</name>
    <name type="common">European freshwater eel</name>
    <name type="synonym">Muraena anguilla</name>
    <dbReference type="NCBI Taxonomy" id="7936"/>
    <lineage>
        <taxon>Eukaryota</taxon>
        <taxon>Metazoa</taxon>
        <taxon>Chordata</taxon>
        <taxon>Craniata</taxon>
        <taxon>Vertebrata</taxon>
        <taxon>Euteleostomi</taxon>
        <taxon>Actinopterygii</taxon>
        <taxon>Neopterygii</taxon>
        <taxon>Teleostei</taxon>
        <taxon>Anguilliformes</taxon>
        <taxon>Anguillidae</taxon>
        <taxon>Anguilla</taxon>
    </lineage>
</organism>
<name>A0A0E9Q5H0_ANGAN</name>
<sequence>MSITSVYCGRQCIMGGELVLWPKGHGFNSRVDSWDSVGIPAVQMDAM</sequence>
<reference evidence="1" key="2">
    <citation type="journal article" date="2015" name="Fish Shellfish Immunol.">
        <title>Early steps in the European eel (Anguilla anguilla)-Vibrio vulnificus interaction in the gills: Role of the RtxA13 toxin.</title>
        <authorList>
            <person name="Callol A."/>
            <person name="Pajuelo D."/>
            <person name="Ebbesson L."/>
            <person name="Teles M."/>
            <person name="MacKenzie S."/>
            <person name="Amaro C."/>
        </authorList>
    </citation>
    <scope>NUCLEOTIDE SEQUENCE</scope>
</reference>
<proteinExistence type="predicted"/>
<dbReference type="AlphaFoldDB" id="A0A0E9Q5H0"/>
<reference evidence="1" key="1">
    <citation type="submission" date="2014-11" db="EMBL/GenBank/DDBJ databases">
        <authorList>
            <person name="Amaro Gonzalez C."/>
        </authorList>
    </citation>
    <scope>NUCLEOTIDE SEQUENCE</scope>
</reference>
<dbReference type="EMBL" id="GBXM01096982">
    <property type="protein sequence ID" value="JAH11595.1"/>
    <property type="molecule type" value="Transcribed_RNA"/>
</dbReference>